<dbReference type="Proteomes" id="UP001268610">
    <property type="component" value="Unassembled WGS sequence"/>
</dbReference>
<evidence type="ECO:0000313" key="2">
    <source>
        <dbReference type="Proteomes" id="UP001268610"/>
    </source>
</evidence>
<feature type="non-terminal residue" evidence="1">
    <location>
        <position position="126"/>
    </location>
</feature>
<dbReference type="EMBL" id="JAVLSF010000578">
    <property type="protein sequence ID" value="MDR9778207.1"/>
    <property type="molecule type" value="Genomic_DNA"/>
</dbReference>
<name>A0AAJ2GYF4_9HYPH</name>
<gene>
    <name evidence="1" type="ORF">RJJ65_37350</name>
</gene>
<reference evidence="1" key="1">
    <citation type="submission" date="2023-04" db="EMBL/GenBank/DDBJ databases">
        <title>Genomic characterization of faba bean (Vicia faba) microsymbionts in Mexican soils.</title>
        <authorList>
            <person name="Rivera Orduna F.N."/>
            <person name="Guevara-Luna J."/>
            <person name="Yan J."/>
            <person name="Arroyo-Herrera I."/>
            <person name="Li Y."/>
            <person name="Vasquez-Murrieta M.S."/>
            <person name="Wang E.T."/>
        </authorList>
    </citation>
    <scope>NUCLEOTIDE SEQUENCE</scope>
    <source>
        <strain evidence="1">CH26</strain>
    </source>
</reference>
<protein>
    <submittedName>
        <fullName evidence="1">Uncharacterized protein</fullName>
    </submittedName>
</protein>
<organism evidence="1 2">
    <name type="scientific">Rhizobium hidalgonense</name>
    <dbReference type="NCBI Taxonomy" id="1538159"/>
    <lineage>
        <taxon>Bacteria</taxon>
        <taxon>Pseudomonadati</taxon>
        <taxon>Pseudomonadota</taxon>
        <taxon>Alphaproteobacteria</taxon>
        <taxon>Hyphomicrobiales</taxon>
        <taxon>Rhizobiaceae</taxon>
        <taxon>Rhizobium/Agrobacterium group</taxon>
        <taxon>Rhizobium</taxon>
    </lineage>
</organism>
<proteinExistence type="predicted"/>
<dbReference type="AlphaFoldDB" id="A0AAJ2GYF4"/>
<dbReference type="RefSeq" id="WP_310866319.1">
    <property type="nucleotide sequence ID" value="NZ_JAVLSF010000578.1"/>
</dbReference>
<sequence>MLVDAVIQYWQQQSNYSSEEVLGFTLFSAIIFGGLNDQAVLNDFLNALLEDRPIECWQHEQNIMHLSAYNVHYGNQLEKDLLTRAYSFVIDDVTRCWLWRLKQDKASVKKELSVEQFLNLVFKQLN</sequence>
<evidence type="ECO:0000313" key="1">
    <source>
        <dbReference type="EMBL" id="MDR9778207.1"/>
    </source>
</evidence>
<accession>A0AAJ2GYF4</accession>
<comment type="caution">
    <text evidence="1">The sequence shown here is derived from an EMBL/GenBank/DDBJ whole genome shotgun (WGS) entry which is preliminary data.</text>
</comment>